<evidence type="ECO:0000313" key="2">
    <source>
        <dbReference type="EMBL" id="KAH0781548.1"/>
    </source>
</evidence>
<protein>
    <submittedName>
        <fullName evidence="2">Uncharacterized protein</fullName>
    </submittedName>
</protein>
<proteinExistence type="predicted"/>
<dbReference type="Proteomes" id="UP000826656">
    <property type="component" value="Unassembled WGS sequence"/>
</dbReference>
<sequence length="257" mass="29739">MVYHTRSKSAPPFLPSENRKGKKEVTSDKIIGKTIEKEHPPNKSIPSLEQKIKDLEEEISDIREWAKLLLYVNPTLKSNMDKQPVTSQATFQNNPPPTHPTSHHQNQPSIQMLPKNTHIPNHQYPPQHHAYASRPPYLTPRLQNPIIQTPQYQTPLHQGPWCRASLKPYQIPPYQMPPSQKPRLLYQQPAYHVHNVKTLTQPHIRKNLFSAEKKPIKIYTSLVESFDQLYGKLKVAGCVKHIPIQNLDTQSKWYDPC</sequence>
<dbReference type="EMBL" id="JAIVGD010000001">
    <property type="protein sequence ID" value="KAH0781548.1"/>
    <property type="molecule type" value="Genomic_DNA"/>
</dbReference>
<feature type="compositionally biased region" description="Basic and acidic residues" evidence="1">
    <location>
        <begin position="17"/>
        <end position="41"/>
    </location>
</feature>
<gene>
    <name evidence="2" type="ORF">KY290_001146</name>
</gene>
<accession>A0ABQ7WLF9</accession>
<comment type="caution">
    <text evidence="2">The sequence shown here is derived from an EMBL/GenBank/DDBJ whole genome shotgun (WGS) entry which is preliminary data.</text>
</comment>
<reference evidence="2 3" key="1">
    <citation type="journal article" date="2021" name="bioRxiv">
        <title>Chromosome-scale and haplotype-resolved genome assembly of a tetraploid potato cultivar.</title>
        <authorList>
            <person name="Sun H."/>
            <person name="Jiao W.-B."/>
            <person name="Krause K."/>
            <person name="Campoy J.A."/>
            <person name="Goel M."/>
            <person name="Folz-Donahue K."/>
            <person name="Kukat C."/>
            <person name="Huettel B."/>
            <person name="Schneeberger K."/>
        </authorList>
    </citation>
    <scope>NUCLEOTIDE SEQUENCE [LARGE SCALE GENOMIC DNA]</scope>
    <source>
        <strain evidence="2">SolTubOtavaFocal</strain>
        <tissue evidence="2">Leaves</tissue>
    </source>
</reference>
<feature type="region of interest" description="Disordered" evidence="1">
    <location>
        <begin position="1"/>
        <end position="46"/>
    </location>
</feature>
<organism evidence="2 3">
    <name type="scientific">Solanum tuberosum</name>
    <name type="common">Potato</name>
    <dbReference type="NCBI Taxonomy" id="4113"/>
    <lineage>
        <taxon>Eukaryota</taxon>
        <taxon>Viridiplantae</taxon>
        <taxon>Streptophyta</taxon>
        <taxon>Embryophyta</taxon>
        <taxon>Tracheophyta</taxon>
        <taxon>Spermatophyta</taxon>
        <taxon>Magnoliopsida</taxon>
        <taxon>eudicotyledons</taxon>
        <taxon>Gunneridae</taxon>
        <taxon>Pentapetalae</taxon>
        <taxon>asterids</taxon>
        <taxon>lamiids</taxon>
        <taxon>Solanales</taxon>
        <taxon>Solanaceae</taxon>
        <taxon>Solanoideae</taxon>
        <taxon>Solaneae</taxon>
        <taxon>Solanum</taxon>
    </lineage>
</organism>
<evidence type="ECO:0000256" key="1">
    <source>
        <dbReference type="SAM" id="MobiDB-lite"/>
    </source>
</evidence>
<keyword evidence="3" id="KW-1185">Reference proteome</keyword>
<evidence type="ECO:0000313" key="3">
    <source>
        <dbReference type="Proteomes" id="UP000826656"/>
    </source>
</evidence>
<feature type="region of interest" description="Disordered" evidence="1">
    <location>
        <begin position="79"/>
        <end position="109"/>
    </location>
</feature>
<name>A0ABQ7WLF9_SOLTU</name>